<dbReference type="RefSeq" id="XP_023653283.1">
    <property type="nucleotide sequence ID" value="XM_023797515.2"/>
</dbReference>
<feature type="domain" description="PLD phosphodiesterase" evidence="3">
    <location>
        <begin position="568"/>
        <end position="595"/>
    </location>
</feature>
<evidence type="ECO:0000256" key="1">
    <source>
        <dbReference type="ARBA" id="ARBA00008664"/>
    </source>
</evidence>
<feature type="region of interest" description="Disordered" evidence="2">
    <location>
        <begin position="1"/>
        <end position="400"/>
    </location>
</feature>
<dbReference type="GeneID" id="111836360"/>
<dbReference type="Ensembl" id="ENSPKIT00000037839.1">
    <property type="protein sequence ID" value="ENSPKIP00000013415.1"/>
    <property type="gene ID" value="ENSPKIG00000000849.1"/>
</dbReference>
<dbReference type="STRING" id="1676925.ENSPKIP00000013391"/>
<feature type="compositionally biased region" description="Basic and acidic residues" evidence="2">
    <location>
        <begin position="235"/>
        <end position="248"/>
    </location>
</feature>
<evidence type="ECO:0000256" key="2">
    <source>
        <dbReference type="SAM" id="MobiDB-lite"/>
    </source>
</evidence>
<feature type="compositionally biased region" description="Polar residues" evidence="2">
    <location>
        <begin position="105"/>
        <end position="114"/>
    </location>
</feature>
<feature type="compositionally biased region" description="Gly residues" evidence="2">
    <location>
        <begin position="130"/>
        <end position="143"/>
    </location>
</feature>
<dbReference type="PANTHER" id="PTHR10185">
    <property type="entry name" value="PHOSPHOLIPASE D - RELATED"/>
    <property type="match status" value="1"/>
</dbReference>
<dbReference type="Pfam" id="PF13918">
    <property type="entry name" value="PLDc_3"/>
    <property type="match status" value="1"/>
</dbReference>
<protein>
    <submittedName>
        <fullName evidence="4">Phospholipase D family, member 7</fullName>
    </submittedName>
</protein>
<accession>A0A3B3R6V2</accession>
<dbReference type="Gene3D" id="3.30.870.10">
    <property type="entry name" value="Endonuclease Chain A"/>
    <property type="match status" value="2"/>
</dbReference>
<reference evidence="4" key="1">
    <citation type="submission" date="2025-05" db="UniProtKB">
        <authorList>
            <consortium name="Ensembl"/>
        </authorList>
    </citation>
    <scope>IDENTIFICATION</scope>
</reference>
<feature type="compositionally biased region" description="Acidic residues" evidence="2">
    <location>
        <begin position="284"/>
        <end position="300"/>
    </location>
</feature>
<dbReference type="PANTHER" id="PTHR10185:SF26">
    <property type="entry name" value="PHOSPHOLIPASE D FAMILY, MEMBER 7"/>
    <property type="match status" value="1"/>
</dbReference>
<keyword evidence="5" id="KW-1185">Reference proteome</keyword>
<dbReference type="SUPFAM" id="SSF56024">
    <property type="entry name" value="Phospholipase D/nuclease"/>
    <property type="match status" value="2"/>
</dbReference>
<dbReference type="SMART" id="SM00155">
    <property type="entry name" value="PLDc"/>
    <property type="match status" value="2"/>
</dbReference>
<evidence type="ECO:0000313" key="5">
    <source>
        <dbReference type="Proteomes" id="UP000261540"/>
    </source>
</evidence>
<dbReference type="AlphaFoldDB" id="A0A3B3R6V2"/>
<dbReference type="CTD" id="558442"/>
<feature type="compositionally biased region" description="Polar residues" evidence="2">
    <location>
        <begin position="198"/>
        <end position="218"/>
    </location>
</feature>
<evidence type="ECO:0000313" key="4">
    <source>
        <dbReference type="Ensembl" id="ENSPKIP00000013391.1"/>
    </source>
</evidence>
<dbReference type="Proteomes" id="UP000261540">
    <property type="component" value="Unplaced"/>
</dbReference>
<dbReference type="GO" id="GO:0003824">
    <property type="term" value="F:catalytic activity"/>
    <property type="evidence" value="ECO:0007669"/>
    <property type="project" value="InterPro"/>
</dbReference>
<feature type="compositionally biased region" description="Basic and acidic residues" evidence="2">
    <location>
        <begin position="58"/>
        <end position="82"/>
    </location>
</feature>
<organism evidence="4 5">
    <name type="scientific">Paramormyrops kingsleyae</name>
    <dbReference type="NCBI Taxonomy" id="1676925"/>
    <lineage>
        <taxon>Eukaryota</taxon>
        <taxon>Metazoa</taxon>
        <taxon>Chordata</taxon>
        <taxon>Craniata</taxon>
        <taxon>Vertebrata</taxon>
        <taxon>Euteleostomi</taxon>
        <taxon>Actinopterygii</taxon>
        <taxon>Neopterygii</taxon>
        <taxon>Teleostei</taxon>
        <taxon>Osteoglossocephala</taxon>
        <taxon>Osteoglossomorpha</taxon>
        <taxon>Osteoglossiformes</taxon>
        <taxon>Mormyridae</taxon>
        <taxon>Paramormyrops</taxon>
    </lineage>
</organism>
<feature type="compositionally biased region" description="Polar residues" evidence="2">
    <location>
        <begin position="85"/>
        <end position="95"/>
    </location>
</feature>
<proteinExistence type="inferred from homology"/>
<evidence type="ECO:0000259" key="3">
    <source>
        <dbReference type="PROSITE" id="PS50035"/>
    </source>
</evidence>
<dbReference type="GeneTree" id="ENSGT00950000183059"/>
<comment type="similarity">
    <text evidence="1">Belongs to the phospholipase D family.</text>
</comment>
<dbReference type="InterPro" id="IPR050874">
    <property type="entry name" value="Diverse_PLD-related"/>
</dbReference>
<dbReference type="InterPro" id="IPR032803">
    <property type="entry name" value="PLDc_3"/>
</dbReference>
<dbReference type="Ensembl" id="ENSPKIT00000037814.1">
    <property type="protein sequence ID" value="ENSPKIP00000013391.1"/>
    <property type="gene ID" value="ENSPKIG00000000849.1"/>
</dbReference>
<feature type="domain" description="PLD phosphodiesterase" evidence="3">
    <location>
        <begin position="784"/>
        <end position="810"/>
    </location>
</feature>
<name>A0A3B3R6V2_9TELE</name>
<sequence length="867" mass="93479">MENSERVGGEQLRHGIRAAESGAYDPIPETADETGARAPMDSRLGTISSDCSVVLNRLKLEDDQSDGENERKEDGEKEELRRSAKSSTSRIPTFQSSTSRRRTTGQPADASSQVLARGDVFSLPVHPRGKGSGGGESIKGKGAGSKDAALAFPLTRHPIGDPVISNPSSQRIGELLPHSGHEEPFSSPLEAPLPSHKANVSTGRKSPTLPSSSGSHFQQPGPPVLTPRPALRAELASRDPELPTDQHQELSGQMEAKVGGLPSDQNEVEELEESQVQAEIVSDSGEELREEEQSVDEDGGQGEIKCRPNFRPGFSKKEAESCEDSQVMGNRAENVPVKGKGLGARLQGTGEGVQLPKSRGDAGTTEGTKKKQASPRSTVEASAVRPPGSGGAKSRPSSRKCGPCLCLTLPMLLLLCGFSLHIWRYGTPASVAQLLVQVQLECLNMLQGSRPPCNSDCSFSLVESIPEGMELGTPVLPPISQAWLDLLSGANETVSIAAFYFTLRASDVGMEEPSAHQGEEVFQKLVQLQSRGVKLQIAVNSPQANPQDTDDFARSGAEVHAVDLHSATGGIVHTKLWAVDGKHLYVGSANMDWRSLTQVKELAAVVQNCSCLAEDASRLFGVYWYIGAHGGAPLPPYWPSQYSALTSAQRPLLVKLNGVPAHVYLSSAPPPLAAYGRTDDLSAILSVIADAQEFVYISVMDYLPFTEFTQPARFWPAIDSALRDVACSRRVQVRLLVSCWSHSHGDMFVFLESLAVLHQHPLGCPIQVKVIEVPSTPAQSLIPFARVNHAKYMVTDRVAYIGTSNWSENYFSHTAGVGLVVNQTGFQAGPSQQTVPSQLEEVFMRDWTYSSSHPLSHEHVKRCGKHT</sequence>
<dbReference type="InterPro" id="IPR001736">
    <property type="entry name" value="PLipase_D/transphosphatidylase"/>
</dbReference>
<dbReference type="PROSITE" id="PS50035">
    <property type="entry name" value="PLD"/>
    <property type="match status" value="2"/>
</dbReference>
<feature type="compositionally biased region" description="Basic and acidic residues" evidence="2">
    <location>
        <begin position="1"/>
        <end position="13"/>
    </location>
</feature>